<evidence type="ECO:0000313" key="2">
    <source>
        <dbReference type="EMBL" id="CAJ0883105.1"/>
    </source>
</evidence>
<dbReference type="AlphaFoldDB" id="A0AA48M571"/>
<name>A0AA48M571_9ZZZZ</name>
<dbReference type="EMBL" id="OY288114">
    <property type="protein sequence ID" value="CAJ0883105.1"/>
    <property type="molecule type" value="Genomic_DNA"/>
</dbReference>
<evidence type="ECO:0000256" key="1">
    <source>
        <dbReference type="SAM" id="MobiDB-lite"/>
    </source>
</evidence>
<protein>
    <submittedName>
        <fullName evidence="2">Uncharacterized protein</fullName>
    </submittedName>
</protein>
<accession>A0AA48M571</accession>
<gene>
    <name evidence="2" type="ORF">AMST5_03401</name>
</gene>
<sequence length="87" mass="9267">MSSLFPELYERALEELIEARRKAAFTQARLAEPPAGHNYSSPNMRAAGVVDVAEYLKIARALGAAPTNSSEPLRRAGIKGASPGEAV</sequence>
<feature type="region of interest" description="Disordered" evidence="1">
    <location>
        <begin position="65"/>
        <end position="87"/>
    </location>
</feature>
<reference evidence="2" key="1">
    <citation type="submission" date="2023-07" db="EMBL/GenBank/DDBJ databases">
        <authorList>
            <person name="Pelsma A.J. K."/>
        </authorList>
    </citation>
    <scope>NUCLEOTIDE SEQUENCE</scope>
</reference>
<proteinExistence type="predicted"/>
<organism evidence="2">
    <name type="scientific">freshwater sediment metagenome</name>
    <dbReference type="NCBI Taxonomy" id="556182"/>
    <lineage>
        <taxon>unclassified sequences</taxon>
        <taxon>metagenomes</taxon>
        <taxon>ecological metagenomes</taxon>
    </lineage>
</organism>